<evidence type="ECO:0000256" key="2">
    <source>
        <dbReference type="ARBA" id="ARBA00022840"/>
    </source>
</evidence>
<feature type="region of interest" description="Disordered" evidence="3">
    <location>
        <begin position="159"/>
        <end position="197"/>
    </location>
</feature>
<reference evidence="4 5" key="1">
    <citation type="submission" date="2019-02" db="EMBL/GenBank/DDBJ databases">
        <title>Deep-cultivation of Planctomycetes and their phenomic and genomic characterization uncovers novel biology.</title>
        <authorList>
            <person name="Wiegand S."/>
            <person name="Jogler M."/>
            <person name="Boedeker C."/>
            <person name="Pinto D."/>
            <person name="Vollmers J."/>
            <person name="Rivas-Marin E."/>
            <person name="Kohn T."/>
            <person name="Peeters S.H."/>
            <person name="Heuer A."/>
            <person name="Rast P."/>
            <person name="Oberbeckmann S."/>
            <person name="Bunk B."/>
            <person name="Jeske O."/>
            <person name="Meyerdierks A."/>
            <person name="Storesund J.E."/>
            <person name="Kallscheuer N."/>
            <person name="Luecker S."/>
            <person name="Lage O.M."/>
            <person name="Pohl T."/>
            <person name="Merkel B.J."/>
            <person name="Hornburger P."/>
            <person name="Mueller R.-W."/>
            <person name="Bruemmer F."/>
            <person name="Labrenz M."/>
            <person name="Spormann A.M."/>
            <person name="Op Den Camp H."/>
            <person name="Overmann J."/>
            <person name="Amann R."/>
            <person name="Jetten M.S.M."/>
            <person name="Mascher T."/>
            <person name="Medema M.H."/>
            <person name="Devos D.P."/>
            <person name="Kaster A.-K."/>
            <person name="Ovreas L."/>
            <person name="Rohde M."/>
            <person name="Galperin M.Y."/>
            <person name="Jogler C."/>
        </authorList>
    </citation>
    <scope>NUCLEOTIDE SEQUENCE [LARGE SCALE GENOMIC DNA]</scope>
    <source>
        <strain evidence="4 5">Poly59</strain>
    </source>
</reference>
<dbReference type="AlphaFoldDB" id="A0A5C6FAT6"/>
<dbReference type="RefSeq" id="WP_146532373.1">
    <property type="nucleotide sequence ID" value="NZ_SJPX01000001.1"/>
</dbReference>
<organism evidence="4 5">
    <name type="scientific">Rubripirellula reticaptiva</name>
    <dbReference type="NCBI Taxonomy" id="2528013"/>
    <lineage>
        <taxon>Bacteria</taxon>
        <taxon>Pseudomonadati</taxon>
        <taxon>Planctomycetota</taxon>
        <taxon>Planctomycetia</taxon>
        <taxon>Pirellulales</taxon>
        <taxon>Pirellulaceae</taxon>
        <taxon>Rubripirellula</taxon>
    </lineage>
</organism>
<protein>
    <submittedName>
        <fullName evidence="4">Septum site-determining protein MinD</fullName>
    </submittedName>
</protein>
<comment type="caution">
    <text evidence="4">The sequence shown here is derived from an EMBL/GenBank/DDBJ whole genome shotgun (WGS) entry which is preliminary data.</text>
</comment>
<evidence type="ECO:0000256" key="3">
    <source>
        <dbReference type="SAM" id="MobiDB-lite"/>
    </source>
</evidence>
<dbReference type="PANTHER" id="PTHR32309">
    <property type="entry name" value="TYROSINE-PROTEIN KINASE"/>
    <property type="match status" value="1"/>
</dbReference>
<accession>A0A5C6FAT6</accession>
<dbReference type="InterPro" id="IPR033756">
    <property type="entry name" value="YlxH/NBP35"/>
</dbReference>
<proteinExistence type="predicted"/>
<sequence length="411" mass="43986">MSLSDQAFVKAFARRNRHNDKSSKTVTETKPTPIDEMTLDRRVADTASMWIDSSEGVVARGDSAQAEVPRPHIEPAANTTRPTPVKPATAVKDTPAPTVARKEVTRQDVAAPLPSETDTVDDIARLVASLQQIHTTYGSIDASSTDFSWDETVDLRASESVAPKASQDTSSALAEEAEPSIAPEQTQQADVQPAKRASTPFQAAWEVDVFDVPKTVADLFFNESLFQDLTDRMGEAVKAGLRTMLVTSVNKGEGRSSVAIGMAMAAAASGARVALLDADIDDPTLADDLRLELEHGWLDTLRSGLSVKEVAVYAVEDAVTLIPLIGVNAQRPATANEIAHLVDSLRERFDLVVIDGPAGDSVSLQPFATSIDSAIIVRDSLRTTSDDVESFAGWLTRSGVQGVGMVENFIS</sequence>
<dbReference type="GO" id="GO:0005886">
    <property type="term" value="C:plasma membrane"/>
    <property type="evidence" value="ECO:0007669"/>
    <property type="project" value="TreeGrafter"/>
</dbReference>
<feature type="region of interest" description="Disordered" evidence="3">
    <location>
        <begin position="1"/>
        <end position="35"/>
    </location>
</feature>
<dbReference type="Pfam" id="PF10609">
    <property type="entry name" value="ParA"/>
    <property type="match status" value="1"/>
</dbReference>
<dbReference type="InterPro" id="IPR050445">
    <property type="entry name" value="Bact_polysacc_biosynth/exp"/>
</dbReference>
<dbReference type="SUPFAM" id="SSF52540">
    <property type="entry name" value="P-loop containing nucleoside triphosphate hydrolases"/>
    <property type="match status" value="1"/>
</dbReference>
<feature type="region of interest" description="Disordered" evidence="3">
    <location>
        <begin position="54"/>
        <end position="103"/>
    </location>
</feature>
<keyword evidence="2" id="KW-0067">ATP-binding</keyword>
<dbReference type="OrthoDB" id="238666at2"/>
<dbReference type="Proteomes" id="UP000317977">
    <property type="component" value="Unassembled WGS sequence"/>
</dbReference>
<dbReference type="PANTHER" id="PTHR32309:SF13">
    <property type="entry name" value="FERRIC ENTEROBACTIN TRANSPORT PROTEIN FEPE"/>
    <property type="match status" value="1"/>
</dbReference>
<keyword evidence="1" id="KW-0547">Nucleotide-binding</keyword>
<dbReference type="GO" id="GO:0004713">
    <property type="term" value="F:protein tyrosine kinase activity"/>
    <property type="evidence" value="ECO:0007669"/>
    <property type="project" value="TreeGrafter"/>
</dbReference>
<dbReference type="GO" id="GO:0005524">
    <property type="term" value="F:ATP binding"/>
    <property type="evidence" value="ECO:0007669"/>
    <property type="project" value="UniProtKB-KW"/>
</dbReference>
<keyword evidence="5" id="KW-1185">Reference proteome</keyword>
<evidence type="ECO:0000313" key="4">
    <source>
        <dbReference type="EMBL" id="TWU57474.1"/>
    </source>
</evidence>
<name>A0A5C6FAT6_9BACT</name>
<dbReference type="EMBL" id="SJPX01000001">
    <property type="protein sequence ID" value="TWU57474.1"/>
    <property type="molecule type" value="Genomic_DNA"/>
</dbReference>
<evidence type="ECO:0000313" key="5">
    <source>
        <dbReference type="Proteomes" id="UP000317977"/>
    </source>
</evidence>
<dbReference type="Gene3D" id="3.40.50.300">
    <property type="entry name" value="P-loop containing nucleotide triphosphate hydrolases"/>
    <property type="match status" value="1"/>
</dbReference>
<evidence type="ECO:0000256" key="1">
    <source>
        <dbReference type="ARBA" id="ARBA00022741"/>
    </source>
</evidence>
<dbReference type="InterPro" id="IPR027417">
    <property type="entry name" value="P-loop_NTPase"/>
</dbReference>
<gene>
    <name evidence="4" type="primary">minD_1</name>
    <name evidence="4" type="ORF">Poly59_03810</name>
</gene>